<name>A0AAU9G9P6_DROMD</name>
<dbReference type="GO" id="GO:0060255">
    <property type="term" value="P:regulation of macromolecule metabolic process"/>
    <property type="evidence" value="ECO:0007669"/>
    <property type="project" value="UniProtKB-ARBA"/>
</dbReference>
<dbReference type="PANTHER" id="PTHR23327">
    <property type="entry name" value="RING FINGER PROTEIN 127"/>
    <property type="match status" value="1"/>
</dbReference>
<keyword evidence="1" id="KW-0479">Metal-binding</keyword>
<dbReference type="Gene3D" id="3.30.40.10">
    <property type="entry name" value="Zinc/RING finger domain, C3HC4 (zinc finger)"/>
    <property type="match status" value="1"/>
</dbReference>
<keyword evidence="5" id="KW-0472">Membrane</keyword>
<evidence type="ECO:0000313" key="8">
    <source>
        <dbReference type="Proteomes" id="UP001500889"/>
    </source>
</evidence>
<dbReference type="GO" id="GO:0005634">
    <property type="term" value="C:nucleus"/>
    <property type="evidence" value="ECO:0007669"/>
    <property type="project" value="UniProtKB-ARBA"/>
</dbReference>
<evidence type="ECO:0000256" key="2">
    <source>
        <dbReference type="ARBA" id="ARBA00022771"/>
    </source>
</evidence>
<dbReference type="AlphaFoldDB" id="A0AAU9G9P6"/>
<dbReference type="InterPro" id="IPR013083">
    <property type="entry name" value="Znf_RING/FYVE/PHD"/>
</dbReference>
<organism evidence="7 8">
    <name type="scientific">Drosophila madeirensis</name>
    <name type="common">Fruit fly</name>
    <dbReference type="NCBI Taxonomy" id="30013"/>
    <lineage>
        <taxon>Eukaryota</taxon>
        <taxon>Metazoa</taxon>
        <taxon>Ecdysozoa</taxon>
        <taxon>Arthropoda</taxon>
        <taxon>Hexapoda</taxon>
        <taxon>Insecta</taxon>
        <taxon>Pterygota</taxon>
        <taxon>Neoptera</taxon>
        <taxon>Endopterygota</taxon>
        <taxon>Diptera</taxon>
        <taxon>Brachycera</taxon>
        <taxon>Muscomorpha</taxon>
        <taxon>Ephydroidea</taxon>
        <taxon>Drosophilidae</taxon>
        <taxon>Drosophila</taxon>
        <taxon>Sophophora</taxon>
    </lineage>
</organism>
<dbReference type="PROSITE" id="PS00518">
    <property type="entry name" value="ZF_RING_1"/>
    <property type="match status" value="1"/>
</dbReference>
<dbReference type="Pfam" id="PF00097">
    <property type="entry name" value="zf-C3HC4"/>
    <property type="match status" value="1"/>
</dbReference>
<dbReference type="InterPro" id="IPR017907">
    <property type="entry name" value="Znf_RING_CS"/>
</dbReference>
<evidence type="ECO:0000256" key="3">
    <source>
        <dbReference type="ARBA" id="ARBA00022833"/>
    </source>
</evidence>
<evidence type="ECO:0000256" key="4">
    <source>
        <dbReference type="PROSITE-ProRule" id="PRU00175"/>
    </source>
</evidence>
<evidence type="ECO:0000256" key="5">
    <source>
        <dbReference type="SAM" id="Phobius"/>
    </source>
</evidence>
<dbReference type="GO" id="GO:0008270">
    <property type="term" value="F:zinc ion binding"/>
    <property type="evidence" value="ECO:0007669"/>
    <property type="project" value="UniProtKB-KW"/>
</dbReference>
<keyword evidence="3" id="KW-0862">Zinc</keyword>
<keyword evidence="5" id="KW-1133">Transmembrane helix</keyword>
<dbReference type="PROSITE" id="PS50089">
    <property type="entry name" value="ZF_RING_2"/>
    <property type="match status" value="1"/>
</dbReference>
<sequence length="109" mass="12803">MLQRKRSQDNGQQQQEEEEAQVEAEVCAFCLDQLQNPVKLRCNHSFCRSCLEIYREARSWVAERCPLCRRPLEEHLGARGWKGTWSMAALILPLLMLSLGTFYLLLLYW</sequence>
<gene>
    <name evidence="7" type="ORF">DMAD_04064</name>
</gene>
<keyword evidence="5" id="KW-0812">Transmembrane</keyword>
<feature type="transmembrane region" description="Helical" evidence="5">
    <location>
        <begin position="85"/>
        <end position="108"/>
    </location>
</feature>
<dbReference type="SUPFAM" id="SSF57850">
    <property type="entry name" value="RING/U-box"/>
    <property type="match status" value="1"/>
</dbReference>
<evidence type="ECO:0000313" key="7">
    <source>
        <dbReference type="EMBL" id="BFG05305.1"/>
    </source>
</evidence>
<dbReference type="EMBL" id="AP029267">
    <property type="protein sequence ID" value="BFG05305.1"/>
    <property type="molecule type" value="Genomic_DNA"/>
</dbReference>
<accession>A0AAU9G9P6</accession>
<keyword evidence="2 4" id="KW-0863">Zinc-finger</keyword>
<protein>
    <submittedName>
        <fullName evidence="7">E3 ubiquitin-protein ligase TRIM68</fullName>
    </submittedName>
</protein>
<feature type="domain" description="RING-type" evidence="6">
    <location>
        <begin position="27"/>
        <end position="69"/>
    </location>
</feature>
<dbReference type="InterPro" id="IPR001841">
    <property type="entry name" value="Znf_RING"/>
</dbReference>
<evidence type="ECO:0000256" key="1">
    <source>
        <dbReference type="ARBA" id="ARBA00022723"/>
    </source>
</evidence>
<keyword evidence="8" id="KW-1185">Reference proteome</keyword>
<dbReference type="SMART" id="SM00184">
    <property type="entry name" value="RING"/>
    <property type="match status" value="1"/>
</dbReference>
<evidence type="ECO:0000259" key="6">
    <source>
        <dbReference type="PROSITE" id="PS50089"/>
    </source>
</evidence>
<dbReference type="Proteomes" id="UP001500889">
    <property type="component" value="Chromosome E"/>
</dbReference>
<reference evidence="7 8" key="1">
    <citation type="submission" date="2024-02" db="EMBL/GenBank/DDBJ databases">
        <title>A chromosome-level genome assembly of Drosophila madeirensis, a fruit fly species endemic to Madeira island.</title>
        <authorList>
            <person name="Tomihara K."/>
            <person name="Llopart A."/>
            <person name="Yamamoto D."/>
        </authorList>
    </citation>
    <scope>NUCLEOTIDE SEQUENCE [LARGE SCALE GENOMIC DNA]</scope>
    <source>
        <strain evidence="7 8">RF1</strain>
    </source>
</reference>
<dbReference type="InterPro" id="IPR018957">
    <property type="entry name" value="Znf_C3HC4_RING-type"/>
</dbReference>
<proteinExistence type="predicted"/>